<name>A0A562UXW9_9ACTN</name>
<dbReference type="PANTHER" id="PTHR30476">
    <property type="entry name" value="UPF0234 PROTEIN YAJQ"/>
    <property type="match status" value="1"/>
</dbReference>
<comment type="caution">
    <text evidence="4">The sequence shown here is derived from an EMBL/GenBank/DDBJ whole genome shotgun (WGS) entry which is preliminary data.</text>
</comment>
<gene>
    <name evidence="4" type="ORF">LX16_3850</name>
</gene>
<dbReference type="GO" id="GO:0005829">
    <property type="term" value="C:cytosol"/>
    <property type="evidence" value="ECO:0007669"/>
    <property type="project" value="TreeGrafter"/>
</dbReference>
<organism evidence="4 5">
    <name type="scientific">Stackebrandtia albiflava</name>
    <dbReference type="NCBI Taxonomy" id="406432"/>
    <lineage>
        <taxon>Bacteria</taxon>
        <taxon>Bacillati</taxon>
        <taxon>Actinomycetota</taxon>
        <taxon>Actinomycetes</taxon>
        <taxon>Glycomycetales</taxon>
        <taxon>Glycomycetaceae</taxon>
        <taxon>Stackebrandtia</taxon>
    </lineage>
</organism>
<comment type="similarity">
    <text evidence="2 3">Belongs to the YajQ family.</text>
</comment>
<evidence type="ECO:0000313" key="4">
    <source>
        <dbReference type="EMBL" id="TWJ10433.1"/>
    </source>
</evidence>
<dbReference type="HAMAP" id="MF_00632">
    <property type="entry name" value="UPF0234"/>
    <property type="match status" value="1"/>
</dbReference>
<dbReference type="SUPFAM" id="SSF89963">
    <property type="entry name" value="YajQ-like"/>
    <property type="match status" value="2"/>
</dbReference>
<dbReference type="GO" id="GO:0000166">
    <property type="term" value="F:nucleotide binding"/>
    <property type="evidence" value="ECO:0007669"/>
    <property type="project" value="UniProtKB-UniRule"/>
</dbReference>
<dbReference type="AlphaFoldDB" id="A0A562UXW9"/>
<accession>A0A562UXW9</accession>
<evidence type="ECO:0000256" key="2">
    <source>
        <dbReference type="ARBA" id="ARBA00093450"/>
    </source>
</evidence>
<dbReference type="Gene3D" id="3.30.70.860">
    <property type="match status" value="1"/>
</dbReference>
<dbReference type="PANTHER" id="PTHR30476:SF0">
    <property type="entry name" value="UPF0234 PROTEIN YAJQ"/>
    <property type="match status" value="1"/>
</dbReference>
<dbReference type="RefSeq" id="WP_147140959.1">
    <property type="nucleotide sequence ID" value="NZ_BAABIJ010000003.1"/>
</dbReference>
<dbReference type="Proteomes" id="UP000321617">
    <property type="component" value="Unassembled WGS sequence"/>
</dbReference>
<reference evidence="4 5" key="1">
    <citation type="journal article" date="2013" name="Stand. Genomic Sci.">
        <title>Genomic Encyclopedia of Type Strains, Phase I: The one thousand microbial genomes (KMG-I) project.</title>
        <authorList>
            <person name="Kyrpides N.C."/>
            <person name="Woyke T."/>
            <person name="Eisen J.A."/>
            <person name="Garrity G."/>
            <person name="Lilburn T.G."/>
            <person name="Beck B.J."/>
            <person name="Whitman W.B."/>
            <person name="Hugenholtz P."/>
            <person name="Klenk H.P."/>
        </authorList>
    </citation>
    <scope>NUCLEOTIDE SEQUENCE [LARGE SCALE GENOMIC DNA]</scope>
    <source>
        <strain evidence="4 5">DSM 45044</strain>
    </source>
</reference>
<sequence length="163" mass="17814">MANPSFDIVSELNAAELDNAINQAAKELSTRFDFRGTGAGIERAGEEAVTLTAETEDRVKAALEVFKDKLVKRDISLKALDAGDPRPSGKTYKIDCALKQGIAQDQAKKINKLIRDEGPKGVQSQIQGDQIRVSGKKRDDLQAVIALLKKADLDVALQFTNYR</sequence>
<protein>
    <recommendedName>
        <fullName evidence="3">Nucleotide-binding protein LX16_3850</fullName>
    </recommendedName>
</protein>
<dbReference type="InterPro" id="IPR036183">
    <property type="entry name" value="YajQ-like_sf"/>
</dbReference>
<evidence type="ECO:0000256" key="1">
    <source>
        <dbReference type="ARBA" id="ARBA00022741"/>
    </source>
</evidence>
<keyword evidence="5" id="KW-1185">Reference proteome</keyword>
<dbReference type="InterPro" id="IPR035571">
    <property type="entry name" value="UPF0234-like_C"/>
</dbReference>
<dbReference type="OrthoDB" id="9801447at2"/>
<dbReference type="FunFam" id="3.30.70.860:FF:000004">
    <property type="entry name" value="UPF0234 protein AWC22_11905"/>
    <property type="match status" value="1"/>
</dbReference>
<dbReference type="InterPro" id="IPR007551">
    <property type="entry name" value="YajQ/Smlt4090-like"/>
</dbReference>
<dbReference type="Gene3D" id="3.30.70.990">
    <property type="entry name" value="YajQ-like, domain 2"/>
    <property type="match status" value="1"/>
</dbReference>
<dbReference type="Pfam" id="PF04461">
    <property type="entry name" value="YajQ"/>
    <property type="match status" value="1"/>
</dbReference>
<comment type="function">
    <text evidence="3">Nucleotide-binding protein.</text>
</comment>
<dbReference type="EMBL" id="VLLL01000007">
    <property type="protein sequence ID" value="TWJ10433.1"/>
    <property type="molecule type" value="Genomic_DNA"/>
</dbReference>
<dbReference type="InterPro" id="IPR035570">
    <property type="entry name" value="UPF0234_N"/>
</dbReference>
<dbReference type="NCBIfam" id="NF003819">
    <property type="entry name" value="PRK05412.1"/>
    <property type="match status" value="1"/>
</dbReference>
<evidence type="ECO:0000256" key="3">
    <source>
        <dbReference type="HAMAP-Rule" id="MF_00632"/>
    </source>
</evidence>
<proteinExistence type="inferred from homology"/>
<dbReference type="CDD" id="cd11740">
    <property type="entry name" value="YajQ_like"/>
    <property type="match status" value="1"/>
</dbReference>
<evidence type="ECO:0000313" key="5">
    <source>
        <dbReference type="Proteomes" id="UP000321617"/>
    </source>
</evidence>
<keyword evidence="1 3" id="KW-0547">Nucleotide-binding</keyword>